<evidence type="ECO:0000313" key="2">
    <source>
        <dbReference type="EMBL" id="MBB4935754.1"/>
    </source>
</evidence>
<dbReference type="EMBL" id="JACHJU010000001">
    <property type="protein sequence ID" value="MBB4935754.1"/>
    <property type="molecule type" value="Genomic_DNA"/>
</dbReference>
<name>A0A7W7RPE6_9ACTN</name>
<proteinExistence type="predicted"/>
<dbReference type="Proteomes" id="UP000534286">
    <property type="component" value="Unassembled WGS sequence"/>
</dbReference>
<evidence type="ECO:0000256" key="1">
    <source>
        <dbReference type="SAM" id="Phobius"/>
    </source>
</evidence>
<keyword evidence="1" id="KW-0472">Membrane</keyword>
<feature type="transmembrane region" description="Helical" evidence="1">
    <location>
        <begin position="12"/>
        <end position="33"/>
    </location>
</feature>
<gene>
    <name evidence="2" type="ORF">FHR32_000059</name>
</gene>
<evidence type="ECO:0000313" key="3">
    <source>
        <dbReference type="Proteomes" id="UP000534286"/>
    </source>
</evidence>
<reference evidence="2 3" key="1">
    <citation type="submission" date="2020-08" db="EMBL/GenBank/DDBJ databases">
        <title>Sequencing the genomes of 1000 actinobacteria strains.</title>
        <authorList>
            <person name="Klenk H.-P."/>
        </authorList>
    </citation>
    <scope>NUCLEOTIDE SEQUENCE [LARGE SCALE GENOMIC DNA]</scope>
    <source>
        <strain evidence="2 3">DSM 43023</strain>
    </source>
</reference>
<keyword evidence="1" id="KW-0812">Transmembrane</keyword>
<protein>
    <submittedName>
        <fullName evidence="2">Uncharacterized protein</fullName>
    </submittedName>
</protein>
<accession>A0A7W7RPE6</accession>
<keyword evidence="1" id="KW-1133">Transmembrane helix</keyword>
<keyword evidence="3" id="KW-1185">Reference proteome</keyword>
<organism evidence="2 3">
    <name type="scientific">Streptosporangium album</name>
    <dbReference type="NCBI Taxonomy" id="47479"/>
    <lineage>
        <taxon>Bacteria</taxon>
        <taxon>Bacillati</taxon>
        <taxon>Actinomycetota</taxon>
        <taxon>Actinomycetes</taxon>
        <taxon>Streptosporangiales</taxon>
        <taxon>Streptosporangiaceae</taxon>
        <taxon>Streptosporangium</taxon>
    </lineage>
</organism>
<sequence length="63" mass="6754">MAQWCGPRPGKVVAYLTITLMPGGDCLASIAMLRSRSELFGPVAGAHRSNERWPGWLPEATAA</sequence>
<comment type="caution">
    <text evidence="2">The sequence shown here is derived from an EMBL/GenBank/DDBJ whole genome shotgun (WGS) entry which is preliminary data.</text>
</comment>
<dbReference type="AlphaFoldDB" id="A0A7W7RPE6"/>